<reference evidence="2 3" key="1">
    <citation type="submission" date="2017-07" db="EMBL/GenBank/DDBJ databases">
        <title>Characterization of ecologically diverse viruses infecting co-occurring strains of cosmopolitan hyperhalophilic Bacteroidetes.</title>
        <authorList>
            <person name="Villamor J."/>
            <person name="Ramos-Barbero M.D."/>
            <person name="Gonzalez-Torres P."/>
            <person name="Gabaldon T."/>
            <person name="Rollesso-Mora R."/>
            <person name="Meseguer I."/>
            <person name="Martinez-Garcia M."/>
            <person name="Santos F."/>
            <person name="Anton J."/>
        </authorList>
    </citation>
    <scope>NUCLEOTIDE SEQUENCE [LARGE SCALE GENOMIC DNA]</scope>
</reference>
<dbReference type="GeneID" id="40236128"/>
<dbReference type="Proteomes" id="UP000259847">
    <property type="component" value="Segment"/>
</dbReference>
<name>A0A2I6UG41_9CAUD</name>
<evidence type="ECO:0000313" key="2">
    <source>
        <dbReference type="EMBL" id="AUO78945.1"/>
    </source>
</evidence>
<sequence>MANQPDPGDDNVPDAEELADELGLDPDDMKNPDRSDEGRRRRETGSDPDEGLGGMEAAKRLYGGESAPTGEDTPTPPDSIFTDNDSDQ</sequence>
<evidence type="ECO:0000256" key="1">
    <source>
        <dbReference type="SAM" id="MobiDB-lite"/>
    </source>
</evidence>
<keyword evidence="3" id="KW-1185">Reference proteome</keyword>
<feature type="compositionally biased region" description="Basic and acidic residues" evidence="1">
    <location>
        <begin position="27"/>
        <end position="45"/>
    </location>
</feature>
<dbReference type="RefSeq" id="YP_009639337.1">
    <property type="nucleotide sequence ID" value="NC_042348.1"/>
</dbReference>
<proteinExistence type="predicted"/>
<feature type="compositionally biased region" description="Acidic residues" evidence="1">
    <location>
        <begin position="7"/>
        <end position="26"/>
    </location>
</feature>
<protein>
    <submittedName>
        <fullName evidence="2">Uncharacterized protein</fullName>
    </submittedName>
</protein>
<organism evidence="2 3">
    <name type="scientific">Salinibacter phage M1EM-1</name>
    <dbReference type="NCBI Taxonomy" id="2681616"/>
    <lineage>
        <taxon>Viruses</taxon>
        <taxon>Duplodnaviria</taxon>
        <taxon>Heunggongvirae</taxon>
        <taxon>Uroviricota</taxon>
        <taxon>Caudoviricetes</taxon>
        <taxon>Holosalinivirus</taxon>
        <taxon>Holosalinivirus M1EM1</taxon>
    </lineage>
</organism>
<dbReference type="KEGG" id="vg:40236128"/>
<feature type="region of interest" description="Disordered" evidence="1">
    <location>
        <begin position="1"/>
        <end position="88"/>
    </location>
</feature>
<dbReference type="EMBL" id="MF580955">
    <property type="protein sequence ID" value="AUO78945.1"/>
    <property type="molecule type" value="Genomic_DNA"/>
</dbReference>
<accession>A0A2I6UG41</accession>
<evidence type="ECO:0000313" key="3">
    <source>
        <dbReference type="Proteomes" id="UP000259847"/>
    </source>
</evidence>